<dbReference type="AlphaFoldDB" id="A0AAW0RB21"/>
<dbReference type="EMBL" id="JAQQWP010000001">
    <property type="protein sequence ID" value="KAK8131971.1"/>
    <property type="molecule type" value="Genomic_DNA"/>
</dbReference>
<protein>
    <submittedName>
        <fullName evidence="1">Uncharacterized protein</fullName>
    </submittedName>
</protein>
<proteinExistence type="predicted"/>
<gene>
    <name evidence="1" type="ORF">PG999_000144</name>
</gene>
<name>A0AAW0RB21_9PEZI</name>
<keyword evidence="2" id="KW-1185">Reference proteome</keyword>
<dbReference type="Proteomes" id="UP001392437">
    <property type="component" value="Unassembled WGS sequence"/>
</dbReference>
<sequence length="135" mass="15107">MPGSNPDGFARDLGRNIAIIDAFKEQRIQGHTLVFGDNFVINSINPKSGVNSPHPSRSVEISEVKRDFGCYRANGVLSKMDDSQVDDELNDAKGEATRLRMENARLRAEAYYQERHIVDDDGVPPMQLPSFPSWT</sequence>
<evidence type="ECO:0000313" key="2">
    <source>
        <dbReference type="Proteomes" id="UP001392437"/>
    </source>
</evidence>
<reference evidence="1 2" key="1">
    <citation type="submission" date="2023-01" db="EMBL/GenBank/DDBJ databases">
        <title>Analysis of 21 Apiospora genomes using comparative genomics revels a genus with tremendous synthesis potential of carbohydrate active enzymes and secondary metabolites.</title>
        <authorList>
            <person name="Sorensen T."/>
        </authorList>
    </citation>
    <scope>NUCLEOTIDE SEQUENCE [LARGE SCALE GENOMIC DNA]</scope>
    <source>
        <strain evidence="1 2">CBS 117206</strain>
    </source>
</reference>
<organism evidence="1 2">
    <name type="scientific">Apiospora kogelbergensis</name>
    <dbReference type="NCBI Taxonomy" id="1337665"/>
    <lineage>
        <taxon>Eukaryota</taxon>
        <taxon>Fungi</taxon>
        <taxon>Dikarya</taxon>
        <taxon>Ascomycota</taxon>
        <taxon>Pezizomycotina</taxon>
        <taxon>Sordariomycetes</taxon>
        <taxon>Xylariomycetidae</taxon>
        <taxon>Amphisphaeriales</taxon>
        <taxon>Apiosporaceae</taxon>
        <taxon>Apiospora</taxon>
    </lineage>
</organism>
<accession>A0AAW0RB21</accession>
<evidence type="ECO:0000313" key="1">
    <source>
        <dbReference type="EMBL" id="KAK8131971.1"/>
    </source>
</evidence>
<comment type="caution">
    <text evidence="1">The sequence shown here is derived from an EMBL/GenBank/DDBJ whole genome shotgun (WGS) entry which is preliminary data.</text>
</comment>